<keyword evidence="5" id="KW-1185">Reference proteome</keyword>
<evidence type="ECO:0000256" key="1">
    <source>
        <dbReference type="ARBA" id="ARBA00022908"/>
    </source>
</evidence>
<reference evidence="5" key="1">
    <citation type="submission" date="2016-06" db="EMBL/GenBank/DDBJ databases">
        <authorList>
            <person name="Rodrigo-Torres L."/>
            <person name="Arahal D.R."/>
        </authorList>
    </citation>
    <scope>NUCLEOTIDE SEQUENCE [LARGE SCALE GENOMIC DNA]</scope>
    <source>
        <strain evidence="5">CECT 7224</strain>
    </source>
</reference>
<dbReference type="Gene3D" id="1.10.443.10">
    <property type="entry name" value="Intergrase catalytic core"/>
    <property type="match status" value="1"/>
</dbReference>
<gene>
    <name evidence="4" type="primary">xerC_2</name>
    <name evidence="4" type="ORF">VCE7224_00680</name>
</gene>
<dbReference type="GO" id="GO:0006310">
    <property type="term" value="P:DNA recombination"/>
    <property type="evidence" value="ECO:0007669"/>
    <property type="project" value="UniProtKB-KW"/>
</dbReference>
<evidence type="ECO:0000259" key="3">
    <source>
        <dbReference type="PROSITE" id="PS51898"/>
    </source>
</evidence>
<sequence length="186" mass="21391">MAEVQAVKNRDTIQLIGHLLEIRHSKQMSDIWNVGINLALRISDLLAIKFSDIEEDRLTIRESKTGKVAQIALNPRSLEIIHRIKKENPHHIYLFQSYRNQQAINKAASPLSRRAVSQAFSSIGEEISFPLGTHSMRKTRGYHLYKSTKDIARVMRMLRHSSEGVTLRYIGVTQDDIDNDFRELVL</sequence>
<dbReference type="EMBL" id="FLQZ01000013">
    <property type="protein sequence ID" value="SBT11946.1"/>
    <property type="molecule type" value="Genomic_DNA"/>
</dbReference>
<evidence type="ECO:0000313" key="5">
    <source>
        <dbReference type="Proteomes" id="UP000092819"/>
    </source>
</evidence>
<dbReference type="AlphaFoldDB" id="A0A1C3JA65"/>
<evidence type="ECO:0000256" key="2">
    <source>
        <dbReference type="ARBA" id="ARBA00023172"/>
    </source>
</evidence>
<dbReference type="PANTHER" id="PTHR30349">
    <property type="entry name" value="PHAGE INTEGRASE-RELATED"/>
    <property type="match status" value="1"/>
</dbReference>
<protein>
    <submittedName>
        <fullName evidence="4">Tyrosine recombinase XerC</fullName>
    </submittedName>
</protein>
<dbReference type="InterPro" id="IPR002104">
    <property type="entry name" value="Integrase_catalytic"/>
</dbReference>
<evidence type="ECO:0000313" key="4">
    <source>
        <dbReference type="EMBL" id="SBT11946.1"/>
    </source>
</evidence>
<dbReference type="Pfam" id="PF00589">
    <property type="entry name" value="Phage_integrase"/>
    <property type="match status" value="1"/>
</dbReference>
<name>A0A1C3JA65_9VIBR</name>
<dbReference type="GO" id="GO:0015074">
    <property type="term" value="P:DNA integration"/>
    <property type="evidence" value="ECO:0007669"/>
    <property type="project" value="UniProtKB-KW"/>
</dbReference>
<dbReference type="InterPro" id="IPR013762">
    <property type="entry name" value="Integrase-like_cat_sf"/>
</dbReference>
<dbReference type="Proteomes" id="UP000092819">
    <property type="component" value="Unassembled WGS sequence"/>
</dbReference>
<dbReference type="InterPro" id="IPR050090">
    <property type="entry name" value="Tyrosine_recombinase_XerCD"/>
</dbReference>
<keyword evidence="2" id="KW-0233">DNA recombination</keyword>
<feature type="domain" description="Tyr recombinase" evidence="3">
    <location>
        <begin position="2"/>
        <end position="182"/>
    </location>
</feature>
<keyword evidence="1" id="KW-0229">DNA integration</keyword>
<dbReference type="SUPFAM" id="SSF56349">
    <property type="entry name" value="DNA breaking-rejoining enzymes"/>
    <property type="match status" value="1"/>
</dbReference>
<dbReference type="GO" id="GO:0003677">
    <property type="term" value="F:DNA binding"/>
    <property type="evidence" value="ECO:0007669"/>
    <property type="project" value="InterPro"/>
</dbReference>
<dbReference type="PROSITE" id="PS51898">
    <property type="entry name" value="TYR_RECOMBINASE"/>
    <property type="match status" value="1"/>
</dbReference>
<accession>A0A1C3JA65</accession>
<dbReference type="RefSeq" id="WP_065675565.1">
    <property type="nucleotide sequence ID" value="NZ_AP025463.1"/>
</dbReference>
<dbReference type="InterPro" id="IPR011010">
    <property type="entry name" value="DNA_brk_join_enz"/>
</dbReference>
<organism evidence="4 5">
    <name type="scientific">Vibrio celticus</name>
    <dbReference type="NCBI Taxonomy" id="446372"/>
    <lineage>
        <taxon>Bacteria</taxon>
        <taxon>Pseudomonadati</taxon>
        <taxon>Pseudomonadota</taxon>
        <taxon>Gammaproteobacteria</taxon>
        <taxon>Vibrionales</taxon>
        <taxon>Vibrionaceae</taxon>
        <taxon>Vibrio</taxon>
    </lineage>
</organism>
<proteinExistence type="predicted"/>
<dbReference type="PANTHER" id="PTHR30349:SF82">
    <property type="entry name" value="INTEGRASE_RECOMBINASE YOEC-RELATED"/>
    <property type="match status" value="1"/>
</dbReference>